<keyword evidence="2" id="KW-1185">Reference proteome</keyword>
<proteinExistence type="predicted"/>
<gene>
    <name evidence="1" type="ORF">SAMN06265338_102494</name>
</gene>
<sequence length="129" mass="13929">MDATELFRSCANEHVAAAALLCVGGGLVSRIDKAARPAGLTRGALVATLVADYERKASPELRRQLAYGMRRAEMPILAGLRHVLDVALNGALDLAPRRLRRPEWRAPPLTWAAEAGPFNTGEARHALHS</sequence>
<dbReference type="AlphaFoldDB" id="A0A212R3X9"/>
<dbReference type="OrthoDB" id="8456162at2"/>
<evidence type="ECO:0000313" key="2">
    <source>
        <dbReference type="Proteomes" id="UP000198418"/>
    </source>
</evidence>
<dbReference type="RefSeq" id="WP_088519983.1">
    <property type="nucleotide sequence ID" value="NZ_FYDG01000002.1"/>
</dbReference>
<dbReference type="EMBL" id="FYDG01000002">
    <property type="protein sequence ID" value="SNB66626.1"/>
    <property type="molecule type" value="Genomic_DNA"/>
</dbReference>
<protein>
    <submittedName>
        <fullName evidence="1">Uncharacterized protein</fullName>
    </submittedName>
</protein>
<evidence type="ECO:0000313" key="1">
    <source>
        <dbReference type="EMBL" id="SNB66626.1"/>
    </source>
</evidence>
<dbReference type="Proteomes" id="UP000198418">
    <property type="component" value="Unassembled WGS sequence"/>
</dbReference>
<name>A0A212R3X9_RHOAC</name>
<reference evidence="2" key="1">
    <citation type="submission" date="2017-06" db="EMBL/GenBank/DDBJ databases">
        <authorList>
            <person name="Varghese N."/>
            <person name="Submissions S."/>
        </authorList>
    </citation>
    <scope>NUCLEOTIDE SEQUENCE [LARGE SCALE GENOMIC DNA]</scope>
    <source>
        <strain evidence="2">DSM 137</strain>
    </source>
</reference>
<organism evidence="1 2">
    <name type="scientific">Rhodoblastus acidophilus</name>
    <name type="common">Rhodopseudomonas acidophila</name>
    <dbReference type="NCBI Taxonomy" id="1074"/>
    <lineage>
        <taxon>Bacteria</taxon>
        <taxon>Pseudomonadati</taxon>
        <taxon>Pseudomonadota</taxon>
        <taxon>Alphaproteobacteria</taxon>
        <taxon>Hyphomicrobiales</taxon>
        <taxon>Rhodoblastaceae</taxon>
        <taxon>Rhodoblastus</taxon>
    </lineage>
</organism>
<accession>A0A212R3X9</accession>